<sequence length="95" mass="10593">MRIEVSQVAPVGSHLSVSKCQSSPGLLLIDCCWIFNAANVANVITRNCNRKVIQSVTRELSLFIVIDAGDVSECLSWGEKWVSFLSEWMSSLWCE</sequence>
<dbReference type="EMBL" id="VSRR010011527">
    <property type="protein sequence ID" value="MPC53308.1"/>
    <property type="molecule type" value="Genomic_DNA"/>
</dbReference>
<evidence type="ECO:0000313" key="1">
    <source>
        <dbReference type="EMBL" id="MPC53308.1"/>
    </source>
</evidence>
<accession>A0A5B7G858</accession>
<comment type="caution">
    <text evidence="1">The sequence shown here is derived from an EMBL/GenBank/DDBJ whole genome shotgun (WGS) entry which is preliminary data.</text>
</comment>
<dbReference type="AlphaFoldDB" id="A0A5B7G858"/>
<organism evidence="1 2">
    <name type="scientific">Portunus trituberculatus</name>
    <name type="common">Swimming crab</name>
    <name type="synonym">Neptunus trituberculatus</name>
    <dbReference type="NCBI Taxonomy" id="210409"/>
    <lineage>
        <taxon>Eukaryota</taxon>
        <taxon>Metazoa</taxon>
        <taxon>Ecdysozoa</taxon>
        <taxon>Arthropoda</taxon>
        <taxon>Crustacea</taxon>
        <taxon>Multicrustacea</taxon>
        <taxon>Malacostraca</taxon>
        <taxon>Eumalacostraca</taxon>
        <taxon>Eucarida</taxon>
        <taxon>Decapoda</taxon>
        <taxon>Pleocyemata</taxon>
        <taxon>Brachyura</taxon>
        <taxon>Eubrachyura</taxon>
        <taxon>Portunoidea</taxon>
        <taxon>Portunidae</taxon>
        <taxon>Portuninae</taxon>
        <taxon>Portunus</taxon>
    </lineage>
</organism>
<reference evidence="1 2" key="1">
    <citation type="submission" date="2019-05" db="EMBL/GenBank/DDBJ databases">
        <title>Another draft genome of Portunus trituberculatus and its Hox gene families provides insights of decapod evolution.</title>
        <authorList>
            <person name="Jeong J.-H."/>
            <person name="Song I."/>
            <person name="Kim S."/>
            <person name="Choi T."/>
            <person name="Kim D."/>
            <person name="Ryu S."/>
            <person name="Kim W."/>
        </authorList>
    </citation>
    <scope>NUCLEOTIDE SEQUENCE [LARGE SCALE GENOMIC DNA]</scope>
    <source>
        <tissue evidence="1">Muscle</tissue>
    </source>
</reference>
<dbReference type="Proteomes" id="UP000324222">
    <property type="component" value="Unassembled WGS sequence"/>
</dbReference>
<proteinExistence type="predicted"/>
<protein>
    <submittedName>
        <fullName evidence="1">Uncharacterized protein</fullName>
    </submittedName>
</protein>
<evidence type="ECO:0000313" key="2">
    <source>
        <dbReference type="Proteomes" id="UP000324222"/>
    </source>
</evidence>
<gene>
    <name evidence="1" type="ORF">E2C01_047197</name>
</gene>
<name>A0A5B7G858_PORTR</name>
<keyword evidence="2" id="KW-1185">Reference proteome</keyword>